<feature type="region of interest" description="Disordered" evidence="1">
    <location>
        <begin position="149"/>
        <end position="186"/>
    </location>
</feature>
<dbReference type="Proteomes" id="UP000291572">
    <property type="component" value="Unassembled WGS sequence"/>
</dbReference>
<organism evidence="2 3">
    <name type="scientific">Sphingobium cupriresistens</name>
    <dbReference type="NCBI Taxonomy" id="1132417"/>
    <lineage>
        <taxon>Bacteria</taxon>
        <taxon>Pseudomonadati</taxon>
        <taxon>Pseudomonadota</taxon>
        <taxon>Alphaproteobacteria</taxon>
        <taxon>Sphingomonadales</taxon>
        <taxon>Sphingomonadaceae</taxon>
        <taxon>Sphingobium</taxon>
    </lineage>
</organism>
<reference evidence="2 3" key="1">
    <citation type="submission" date="2019-02" db="EMBL/GenBank/DDBJ databases">
        <authorList>
            <person name="Feng G."/>
        </authorList>
    </citation>
    <scope>NUCLEOTIDE SEQUENCE [LARGE SCALE GENOMIC DNA]</scope>
    <source>
        <strain evidence="2 3">CCTCC AB 2011146</strain>
    </source>
</reference>
<evidence type="ECO:0000313" key="2">
    <source>
        <dbReference type="EMBL" id="RYM07977.1"/>
    </source>
</evidence>
<evidence type="ECO:0008006" key="4">
    <source>
        <dbReference type="Google" id="ProtNLM"/>
    </source>
</evidence>
<accession>A0A8G2DUD2</accession>
<proteinExistence type="predicted"/>
<evidence type="ECO:0000256" key="1">
    <source>
        <dbReference type="SAM" id="MobiDB-lite"/>
    </source>
</evidence>
<sequence length="186" mass="19919">MPQPAIATSRAKAYVPVMFSGSTLLAIEGADYPNHRGAERRAEIAQCRPGDPLTFRRLRGPAGGKRSVGVYSERGVQLGYVGPDDLAQMPGLASIGRAIFQSADTWGCVIAATADGSAPVLRAPRAQPKLVVPPRPPRDEYCDIFPAAKQGRRTRAADPRHSDKIGNQLISNKATKGEPVGIRHDK</sequence>
<protein>
    <recommendedName>
        <fullName evidence="4">HIRAN domain-containing protein</fullName>
    </recommendedName>
</protein>
<dbReference type="EMBL" id="SEOO01000038">
    <property type="protein sequence ID" value="RYM07977.1"/>
    <property type="molecule type" value="Genomic_DNA"/>
</dbReference>
<evidence type="ECO:0000313" key="3">
    <source>
        <dbReference type="Proteomes" id="UP000291572"/>
    </source>
</evidence>
<comment type="caution">
    <text evidence="2">The sequence shown here is derived from an EMBL/GenBank/DDBJ whole genome shotgun (WGS) entry which is preliminary data.</text>
</comment>
<gene>
    <name evidence="2" type="ORF">EWH12_17740</name>
</gene>
<name>A0A8G2DUD2_9SPHN</name>
<feature type="compositionally biased region" description="Basic and acidic residues" evidence="1">
    <location>
        <begin position="155"/>
        <end position="164"/>
    </location>
</feature>
<dbReference type="AlphaFoldDB" id="A0A8G2DUD2"/>